<reference evidence="3" key="2">
    <citation type="submission" date="2021-03" db="UniProtKB">
        <authorList>
            <consortium name="EnsemblPlants"/>
        </authorList>
    </citation>
    <scope>IDENTIFICATION</scope>
</reference>
<dbReference type="Gramene" id="AUR62043111-RA">
    <property type="protein sequence ID" value="AUR62043111-RA:cds"/>
    <property type="gene ID" value="AUR62043111"/>
</dbReference>
<feature type="domain" description="DUF4378" evidence="2">
    <location>
        <begin position="149"/>
        <end position="218"/>
    </location>
</feature>
<protein>
    <recommendedName>
        <fullName evidence="2">DUF4378 domain-containing protein</fullName>
    </recommendedName>
</protein>
<dbReference type="PANTHER" id="PTHR33623">
    <property type="entry name" value="OS04G0572500 PROTEIN"/>
    <property type="match status" value="1"/>
</dbReference>
<proteinExistence type="predicted"/>
<dbReference type="OMA" id="FELEHTN"/>
<dbReference type="EnsemblPlants" id="AUR62043111-RA">
    <property type="protein sequence ID" value="AUR62043111-RA:cds"/>
    <property type="gene ID" value="AUR62043111"/>
</dbReference>
<name>A0A803NAS1_CHEQI</name>
<feature type="compositionally biased region" description="Acidic residues" evidence="1">
    <location>
        <begin position="34"/>
        <end position="43"/>
    </location>
</feature>
<dbReference type="Pfam" id="PF14309">
    <property type="entry name" value="DUF4378"/>
    <property type="match status" value="1"/>
</dbReference>
<sequence>DNVNYKHENLMKFQQEEDEEDKEQNSPVSVLDPPFEDDYDGHEDDSYEIECSYAFVHRAQQELLHKLHRFEKLAELDPIELEKRMIEEEEEFELEHTNELKEYDRETFIFDEQTQAHDFLQEVIRKTGFQDVKKPGIKRLISDLIIEENSEEEASDEQVIKRICNRLESWKEVESNTIDMMVEIDLKREISDWKKSRKEFDEAAVDIEVAIFAVLVDELVEDLA</sequence>
<keyword evidence="4" id="KW-1185">Reference proteome</keyword>
<feature type="compositionally biased region" description="Basic and acidic residues" evidence="1">
    <location>
        <begin position="1"/>
        <end position="10"/>
    </location>
</feature>
<reference evidence="3" key="1">
    <citation type="journal article" date="2017" name="Nature">
        <title>The genome of Chenopodium quinoa.</title>
        <authorList>
            <person name="Jarvis D.E."/>
            <person name="Ho Y.S."/>
            <person name="Lightfoot D.J."/>
            <person name="Schmoeckel S.M."/>
            <person name="Li B."/>
            <person name="Borm T.J.A."/>
            <person name="Ohyanagi H."/>
            <person name="Mineta K."/>
            <person name="Michell C.T."/>
            <person name="Saber N."/>
            <person name="Kharbatia N.M."/>
            <person name="Rupper R.R."/>
            <person name="Sharp A.R."/>
            <person name="Dally N."/>
            <person name="Boughton B.A."/>
            <person name="Woo Y.H."/>
            <person name="Gao G."/>
            <person name="Schijlen E.G.W.M."/>
            <person name="Guo X."/>
            <person name="Momin A.A."/>
            <person name="Negrao S."/>
            <person name="Al-Babili S."/>
            <person name="Gehring C."/>
            <person name="Roessner U."/>
            <person name="Jung C."/>
            <person name="Murphy K."/>
            <person name="Arold S.T."/>
            <person name="Gojobori T."/>
            <person name="van der Linden C.G."/>
            <person name="van Loo E.N."/>
            <person name="Jellen E.N."/>
            <person name="Maughan P.J."/>
            <person name="Tester M."/>
        </authorList>
    </citation>
    <scope>NUCLEOTIDE SEQUENCE [LARGE SCALE GENOMIC DNA]</scope>
    <source>
        <strain evidence="3">cv. PI 614886</strain>
    </source>
</reference>
<accession>A0A803NAS1</accession>
<evidence type="ECO:0000256" key="1">
    <source>
        <dbReference type="SAM" id="MobiDB-lite"/>
    </source>
</evidence>
<evidence type="ECO:0000259" key="2">
    <source>
        <dbReference type="Pfam" id="PF14309"/>
    </source>
</evidence>
<dbReference type="AlphaFoldDB" id="A0A803NAS1"/>
<dbReference type="InterPro" id="IPR025486">
    <property type="entry name" value="DUF4378"/>
</dbReference>
<organism evidence="3 4">
    <name type="scientific">Chenopodium quinoa</name>
    <name type="common">Quinoa</name>
    <dbReference type="NCBI Taxonomy" id="63459"/>
    <lineage>
        <taxon>Eukaryota</taxon>
        <taxon>Viridiplantae</taxon>
        <taxon>Streptophyta</taxon>
        <taxon>Embryophyta</taxon>
        <taxon>Tracheophyta</taxon>
        <taxon>Spermatophyta</taxon>
        <taxon>Magnoliopsida</taxon>
        <taxon>eudicotyledons</taxon>
        <taxon>Gunneridae</taxon>
        <taxon>Pentapetalae</taxon>
        <taxon>Caryophyllales</taxon>
        <taxon>Chenopodiaceae</taxon>
        <taxon>Chenopodioideae</taxon>
        <taxon>Atripliceae</taxon>
        <taxon>Chenopodium</taxon>
    </lineage>
</organism>
<evidence type="ECO:0000313" key="4">
    <source>
        <dbReference type="Proteomes" id="UP000596660"/>
    </source>
</evidence>
<evidence type="ECO:0000313" key="3">
    <source>
        <dbReference type="EnsemblPlants" id="AUR62043111-RA:cds"/>
    </source>
</evidence>
<feature type="region of interest" description="Disordered" evidence="1">
    <location>
        <begin position="1"/>
        <end position="43"/>
    </location>
</feature>
<dbReference type="PANTHER" id="PTHR33623:SF5">
    <property type="entry name" value="HISTONE-LYSINE N-METHYLTRANSFERASE SETD1B-LIKE PROTEIN"/>
    <property type="match status" value="1"/>
</dbReference>
<dbReference type="Proteomes" id="UP000596660">
    <property type="component" value="Unplaced"/>
</dbReference>